<name>A0A0D2WYV3_CAPO3</name>
<keyword evidence="14" id="KW-1185">Reference proteome</keyword>
<dbReference type="GO" id="GO:0006429">
    <property type="term" value="P:leucyl-tRNA aminoacylation"/>
    <property type="evidence" value="ECO:0007669"/>
    <property type="project" value="InterPro"/>
</dbReference>
<evidence type="ECO:0000259" key="11">
    <source>
        <dbReference type="Pfam" id="PF08264"/>
    </source>
</evidence>
<keyword evidence="5" id="KW-0067">ATP-binding</keyword>
<evidence type="ECO:0000256" key="7">
    <source>
        <dbReference type="ARBA" id="ARBA00023146"/>
    </source>
</evidence>
<dbReference type="AlphaFoldDB" id="A0A0D2WYV3"/>
<dbReference type="Pfam" id="PF24810">
    <property type="entry name" value="RBD_LARS1"/>
    <property type="match status" value="1"/>
</dbReference>
<dbReference type="InterPro" id="IPR002300">
    <property type="entry name" value="aa-tRNA-synth_Ia"/>
</dbReference>
<evidence type="ECO:0000256" key="8">
    <source>
        <dbReference type="ARBA" id="ARBA00030520"/>
    </source>
</evidence>
<dbReference type="PANTHER" id="PTHR45794:SF1">
    <property type="entry name" value="LEUCINE--TRNA LIGASE, CYTOPLASMIC"/>
    <property type="match status" value="1"/>
</dbReference>
<evidence type="ECO:0000313" key="13">
    <source>
        <dbReference type="EMBL" id="KJE98273.1"/>
    </source>
</evidence>
<dbReference type="Pfam" id="PF00133">
    <property type="entry name" value="tRNA-synt_1"/>
    <property type="match status" value="1"/>
</dbReference>
<dbReference type="FunFam" id="3.90.740.10:FF:000001">
    <property type="entry name" value="Leucine--tRNA ligase, cytoplasmic"/>
    <property type="match status" value="1"/>
</dbReference>
<evidence type="ECO:0000259" key="12">
    <source>
        <dbReference type="Pfam" id="PF24810"/>
    </source>
</evidence>
<dbReference type="PANTHER" id="PTHR45794">
    <property type="entry name" value="LEUCYL-TRNA SYNTHETASE"/>
    <property type="match status" value="1"/>
</dbReference>
<dbReference type="SUPFAM" id="SSF52374">
    <property type="entry name" value="Nucleotidylyl transferase"/>
    <property type="match status" value="1"/>
</dbReference>
<evidence type="ECO:0000256" key="9">
    <source>
        <dbReference type="SAM" id="MobiDB-lite"/>
    </source>
</evidence>
<evidence type="ECO:0000256" key="1">
    <source>
        <dbReference type="ARBA" id="ARBA00005594"/>
    </source>
</evidence>
<feature type="region of interest" description="Disordered" evidence="9">
    <location>
        <begin position="829"/>
        <end position="848"/>
    </location>
</feature>
<dbReference type="FunCoup" id="A0A0D2WYV3">
    <property type="interactions" value="638"/>
</dbReference>
<evidence type="ECO:0000256" key="6">
    <source>
        <dbReference type="ARBA" id="ARBA00022917"/>
    </source>
</evidence>
<dbReference type="Proteomes" id="UP000008743">
    <property type="component" value="Unassembled WGS sequence"/>
</dbReference>
<reference evidence="14" key="1">
    <citation type="submission" date="2011-02" db="EMBL/GenBank/DDBJ databases">
        <title>The Genome Sequence of Capsaspora owczarzaki ATCC 30864.</title>
        <authorList>
            <person name="Russ C."/>
            <person name="Cuomo C."/>
            <person name="Burger G."/>
            <person name="Gray M.W."/>
            <person name="Holland P.W.H."/>
            <person name="King N."/>
            <person name="Lang F.B.F."/>
            <person name="Roger A.J."/>
            <person name="Ruiz-Trillo I."/>
            <person name="Young S.K."/>
            <person name="Zeng Q."/>
            <person name="Gargeya S."/>
            <person name="Alvarado L."/>
            <person name="Berlin A."/>
            <person name="Chapman S.B."/>
            <person name="Chen Z."/>
            <person name="Freedman E."/>
            <person name="Gellesch M."/>
            <person name="Goldberg J."/>
            <person name="Griggs A."/>
            <person name="Gujja S."/>
            <person name="Heilman E."/>
            <person name="Heiman D."/>
            <person name="Howarth C."/>
            <person name="Mehta T."/>
            <person name="Neiman D."/>
            <person name="Pearson M."/>
            <person name="Roberts A."/>
            <person name="Saif S."/>
            <person name="Shea T."/>
            <person name="Shenoy N."/>
            <person name="Sisk P."/>
            <person name="Stolte C."/>
            <person name="Sykes S."/>
            <person name="White J."/>
            <person name="Yandava C."/>
            <person name="Haas B."/>
            <person name="Nusbaum C."/>
            <person name="Birren B."/>
        </authorList>
    </citation>
    <scope>NUCLEOTIDE SEQUENCE</scope>
    <source>
        <strain evidence="14">ATCC 30864</strain>
    </source>
</reference>
<dbReference type="GO" id="GO:0005524">
    <property type="term" value="F:ATP binding"/>
    <property type="evidence" value="ECO:0007669"/>
    <property type="project" value="UniProtKB-KW"/>
</dbReference>
<proteinExistence type="inferred from homology"/>
<feature type="domain" description="Leucine--tRNA ligase RagD-binding" evidence="12">
    <location>
        <begin position="723"/>
        <end position="798"/>
    </location>
</feature>
<keyword evidence="4" id="KW-0547">Nucleotide-binding</keyword>
<comment type="similarity">
    <text evidence="1">Belongs to the class-I aminoacyl-tRNA synthetase family.</text>
</comment>
<dbReference type="InParanoid" id="A0A0D2WYV3"/>
<organism evidence="13 14">
    <name type="scientific">Capsaspora owczarzaki (strain ATCC 30864)</name>
    <dbReference type="NCBI Taxonomy" id="595528"/>
    <lineage>
        <taxon>Eukaryota</taxon>
        <taxon>Filasterea</taxon>
        <taxon>Capsaspora</taxon>
    </lineage>
</organism>
<dbReference type="SUPFAM" id="SSF50677">
    <property type="entry name" value="ValRS/IleRS/LeuRS editing domain"/>
    <property type="match status" value="1"/>
</dbReference>
<sequence length="848" mass="95097">MSFNTLYKRGYVKFGKRPTIYSIATSSPAWTRSRVWRGRRRQEYTLIKLQLVEPLPESLASLSGRKVFLVAGTLRPETMYGQTNCWVKPTMQYGAYEVDATTKDVFICTERAALNLAYQDLSSKEGEAVKVGSVSGQDLVGRLVQAPLSKYGQVYVLPMLSIKEDKGTGIVTSVPSDSPDDYAALRDLRNKEAFRQKYGIKDEMVLPFEPVPIIRTPTMGDLAAVKACDEFKVASQNDAVQLAAAKEKVYREGFYEGVFIFGPHNGGKVQDVKPIVRQQLLDEKLAAVYYEPENKVMSRSGDECIVAKVDQWYLDYGMQSWKDQVKVALRQLETYNPDTLKQFEITVDWLHDWACSRSYGLGSRIPWDQTYLIESLSDSTIYMAYYTVAHLLQNGALYGAGVSPLGITPEQMTHEVWDYIFFSKSAFPASSAIPQATLDKLRHEFQYWYGFNLRSSGRDLVQNHLTFSLFNHVAIWPDEPERWPKSIRANGHILLNNEKMSKQTGNFMTLLEGLGKFSADAMRMTLADAGDTADDANFSEQTANASVLRLFTQCEWIQATIAAFPTMRDEDISSSFADRYLDTAINRAIALADEAYAKMNFREALILGHYELFAARDFYREVSSAPNRRVLERFLEVSSILIAPICPHYAEHVFSLLGRKTLAINAPWPVAGAVDELTLKMARYISTTAHSFRARAQLVVAKGNKGKGPAVELKNLNGTIFYAKSYPAWQEHVIKTVAGLVDQSSNKTFPADNKEIMGHLKIKETPLLAPHTKNVMPFVAQLKLNYEALGASALDLTTPFDELQLLNDFLPYLLRSSEVQNLAVKSADEADAKTRDSVTPGNPVVNFA</sequence>
<dbReference type="Pfam" id="PF08264">
    <property type="entry name" value="Anticodon_1"/>
    <property type="match status" value="1"/>
</dbReference>
<evidence type="ECO:0000256" key="5">
    <source>
        <dbReference type="ARBA" id="ARBA00022840"/>
    </source>
</evidence>
<keyword evidence="6" id="KW-0648">Protein biosynthesis</keyword>
<feature type="domain" description="Aminoacyl-tRNA synthetase class Ia" evidence="10">
    <location>
        <begin position="45"/>
        <end position="538"/>
    </location>
</feature>
<dbReference type="EC" id="6.1.1.4" evidence="2"/>
<protein>
    <recommendedName>
        <fullName evidence="2">leucine--tRNA ligase</fullName>
        <ecNumber evidence="2">6.1.1.4</ecNumber>
    </recommendedName>
    <alternativeName>
        <fullName evidence="8">Leucyl-tRNA synthetase</fullName>
    </alternativeName>
</protein>
<evidence type="ECO:0000256" key="2">
    <source>
        <dbReference type="ARBA" id="ARBA00013164"/>
    </source>
</evidence>
<evidence type="ECO:0000259" key="10">
    <source>
        <dbReference type="Pfam" id="PF00133"/>
    </source>
</evidence>
<dbReference type="InterPro" id="IPR055416">
    <property type="entry name" value="RBD_LARS1"/>
</dbReference>
<dbReference type="InterPro" id="IPR014729">
    <property type="entry name" value="Rossmann-like_a/b/a_fold"/>
</dbReference>
<dbReference type="InterPro" id="IPR004493">
    <property type="entry name" value="Leu-tRNA-synth_Ia_arc/euk"/>
</dbReference>
<dbReference type="EMBL" id="KE346378">
    <property type="protein sequence ID" value="KJE98273.1"/>
    <property type="molecule type" value="Genomic_DNA"/>
</dbReference>
<evidence type="ECO:0000256" key="3">
    <source>
        <dbReference type="ARBA" id="ARBA00022598"/>
    </source>
</evidence>
<dbReference type="InterPro" id="IPR009080">
    <property type="entry name" value="tRNAsynth_Ia_anticodon-bd"/>
</dbReference>
<dbReference type="STRING" id="595528.A0A0D2WYV3"/>
<dbReference type="InterPro" id="IPR009008">
    <property type="entry name" value="Val/Leu/Ile-tRNA-synth_edit"/>
</dbReference>
<dbReference type="Gene3D" id="3.40.50.620">
    <property type="entry name" value="HUPs"/>
    <property type="match status" value="1"/>
</dbReference>
<accession>A0A0D2WYV3</accession>
<dbReference type="PhylomeDB" id="A0A0D2WYV3"/>
<dbReference type="Gene3D" id="1.10.730.10">
    <property type="entry name" value="Isoleucyl-tRNA Synthetase, Domain 1"/>
    <property type="match status" value="1"/>
</dbReference>
<feature type="domain" description="Methionyl/Valyl/Leucyl/Isoleucyl-tRNA synthetase anticodon-binding" evidence="11">
    <location>
        <begin position="578"/>
        <end position="696"/>
    </location>
</feature>
<dbReference type="Gene3D" id="3.90.740.10">
    <property type="entry name" value="Valyl/Leucyl/Isoleucyl-tRNA synthetase, editing domain"/>
    <property type="match status" value="1"/>
</dbReference>
<dbReference type="eggNOG" id="KOG0437">
    <property type="taxonomic scope" value="Eukaryota"/>
</dbReference>
<dbReference type="GO" id="GO:0004823">
    <property type="term" value="F:leucine-tRNA ligase activity"/>
    <property type="evidence" value="ECO:0007669"/>
    <property type="project" value="UniProtKB-EC"/>
</dbReference>
<evidence type="ECO:0000256" key="4">
    <source>
        <dbReference type="ARBA" id="ARBA00022741"/>
    </source>
</evidence>
<evidence type="ECO:0000313" key="14">
    <source>
        <dbReference type="Proteomes" id="UP000008743"/>
    </source>
</evidence>
<dbReference type="OrthoDB" id="10249672at2759"/>
<keyword evidence="3" id="KW-0436">Ligase</keyword>
<gene>
    <name evidence="13" type="ORF">CAOG_008262</name>
</gene>
<dbReference type="SUPFAM" id="SSF47323">
    <property type="entry name" value="Anticodon-binding domain of a subclass of class I aminoacyl-tRNA synthetases"/>
    <property type="match status" value="1"/>
</dbReference>
<dbReference type="InterPro" id="IPR013155">
    <property type="entry name" value="M/V/L/I-tRNA-synth_anticd-bd"/>
</dbReference>
<keyword evidence="7 13" id="KW-0030">Aminoacyl-tRNA synthetase</keyword>
<dbReference type="GO" id="GO:0002161">
    <property type="term" value="F:aminoacyl-tRNA deacylase activity"/>
    <property type="evidence" value="ECO:0007669"/>
    <property type="project" value="InterPro"/>
</dbReference>